<organism evidence="2 3">
    <name type="scientific">Papaver somniferum</name>
    <name type="common">Opium poppy</name>
    <dbReference type="NCBI Taxonomy" id="3469"/>
    <lineage>
        <taxon>Eukaryota</taxon>
        <taxon>Viridiplantae</taxon>
        <taxon>Streptophyta</taxon>
        <taxon>Embryophyta</taxon>
        <taxon>Tracheophyta</taxon>
        <taxon>Spermatophyta</taxon>
        <taxon>Magnoliopsida</taxon>
        <taxon>Ranunculales</taxon>
        <taxon>Papaveraceae</taxon>
        <taxon>Papaveroideae</taxon>
        <taxon>Papaver</taxon>
    </lineage>
</organism>
<dbReference type="OMA" id="YIANEAC"/>
<sequence>MESSTVLSRLILVLFILGFAVTVAEAIRGHQEKEMVRRPGFMYSRIRGRCTPQFWSSRREAWPRMVPQTSSVSKVFGSRVYERYRTDLTLLEATERNDDKNNAFSSLLKQSSAALLNSYSRKDYPYTAWEVKTALIQALVSEEAASLQAQSFSHANEACTKLNNWVFTNDALPW</sequence>
<dbReference type="Gramene" id="RZC62492">
    <property type="protein sequence ID" value="RZC62492"/>
    <property type="gene ID" value="C5167_024232"/>
</dbReference>
<name>A0A4Y7JR38_PAPSO</name>
<protein>
    <recommendedName>
        <fullName evidence="4">Pectinesterase inhibitor domain-containing protein</fullName>
    </recommendedName>
</protein>
<dbReference type="AlphaFoldDB" id="A0A4Y7JR38"/>
<feature type="signal peptide" evidence="1">
    <location>
        <begin position="1"/>
        <end position="26"/>
    </location>
</feature>
<keyword evidence="1" id="KW-0732">Signal</keyword>
<dbReference type="PANTHER" id="PTHR33210">
    <property type="entry name" value="PROTODERMAL FACTOR 1"/>
    <property type="match status" value="1"/>
</dbReference>
<dbReference type="EMBL" id="CM010719">
    <property type="protein sequence ID" value="RZC62492.1"/>
    <property type="molecule type" value="Genomic_DNA"/>
</dbReference>
<dbReference type="InterPro" id="IPR039923">
    <property type="entry name" value="Protodermal_1"/>
</dbReference>
<feature type="chain" id="PRO_5021469599" description="Pectinesterase inhibitor domain-containing protein" evidence="1">
    <location>
        <begin position="27"/>
        <end position="174"/>
    </location>
</feature>
<evidence type="ECO:0000256" key="1">
    <source>
        <dbReference type="SAM" id="SignalP"/>
    </source>
</evidence>
<reference evidence="2 3" key="1">
    <citation type="journal article" date="2018" name="Science">
        <title>The opium poppy genome and morphinan production.</title>
        <authorList>
            <person name="Guo L."/>
            <person name="Winzer T."/>
            <person name="Yang X."/>
            <person name="Li Y."/>
            <person name="Ning Z."/>
            <person name="He Z."/>
            <person name="Teodor R."/>
            <person name="Lu Y."/>
            <person name="Bowser T.A."/>
            <person name="Graham I.A."/>
            <person name="Ye K."/>
        </authorList>
    </citation>
    <scope>NUCLEOTIDE SEQUENCE [LARGE SCALE GENOMIC DNA]</scope>
    <source>
        <strain evidence="3">cv. HN1</strain>
        <tissue evidence="2">Leaves</tissue>
    </source>
</reference>
<evidence type="ECO:0000313" key="2">
    <source>
        <dbReference type="EMBL" id="RZC62492.1"/>
    </source>
</evidence>
<dbReference type="PANTHER" id="PTHR33210:SF16">
    <property type="entry name" value="OS04G0517000 PROTEIN"/>
    <property type="match status" value="1"/>
</dbReference>
<dbReference type="STRING" id="3469.A0A4Y7JR38"/>
<evidence type="ECO:0008006" key="4">
    <source>
        <dbReference type="Google" id="ProtNLM"/>
    </source>
</evidence>
<gene>
    <name evidence="2" type="ORF">C5167_024232</name>
</gene>
<keyword evidence="3" id="KW-1185">Reference proteome</keyword>
<proteinExistence type="predicted"/>
<evidence type="ECO:0000313" key="3">
    <source>
        <dbReference type="Proteomes" id="UP000316621"/>
    </source>
</evidence>
<accession>A0A4Y7JR38</accession>
<dbReference type="Proteomes" id="UP000316621">
    <property type="component" value="Chromosome 5"/>
</dbReference>